<evidence type="ECO:0000313" key="5">
    <source>
        <dbReference type="Proteomes" id="UP000069940"/>
    </source>
</evidence>
<dbReference type="PANTHER" id="PTHR19143">
    <property type="entry name" value="FIBRINOGEN/TENASCIN/ANGIOPOEITIN"/>
    <property type="match status" value="1"/>
</dbReference>
<protein>
    <recommendedName>
        <fullName evidence="3">Fibrinogen C-terminal domain-containing protein</fullName>
    </recommendedName>
</protein>
<dbReference type="InterPro" id="IPR014716">
    <property type="entry name" value="Fibrinogen_a/b/g_C_1"/>
</dbReference>
<dbReference type="InterPro" id="IPR050373">
    <property type="entry name" value="Fibrinogen_C-term_domain"/>
</dbReference>
<keyword evidence="2" id="KW-0732">Signal</keyword>
<evidence type="ECO:0000313" key="4">
    <source>
        <dbReference type="EnsemblMetazoa" id="AALFPA23_014817.P21503"/>
    </source>
</evidence>
<keyword evidence="1" id="KW-0175">Coiled coil</keyword>
<organism evidence="4 5">
    <name type="scientific">Aedes albopictus</name>
    <name type="common">Asian tiger mosquito</name>
    <name type="synonym">Stegomyia albopicta</name>
    <dbReference type="NCBI Taxonomy" id="7160"/>
    <lineage>
        <taxon>Eukaryota</taxon>
        <taxon>Metazoa</taxon>
        <taxon>Ecdysozoa</taxon>
        <taxon>Arthropoda</taxon>
        <taxon>Hexapoda</taxon>
        <taxon>Insecta</taxon>
        <taxon>Pterygota</taxon>
        <taxon>Neoptera</taxon>
        <taxon>Endopterygota</taxon>
        <taxon>Diptera</taxon>
        <taxon>Nematocera</taxon>
        <taxon>Culicoidea</taxon>
        <taxon>Culicidae</taxon>
        <taxon>Culicinae</taxon>
        <taxon>Aedini</taxon>
        <taxon>Aedes</taxon>
        <taxon>Stegomyia</taxon>
    </lineage>
</organism>
<accession>A0ABM1Z3Y3</accession>
<feature type="coiled-coil region" evidence="1">
    <location>
        <begin position="50"/>
        <end position="77"/>
    </location>
</feature>
<sequence length="284" mass="32737">MTAKFIIVAFALGFCCAGEPVKDENFPITNEVPGGCGFGFELLITRLEIIEQKLAKFDIVEQKLSKIEKRVMEIQANNVFWSCSEEPSKMSGKYRLQPDANEQPFVGFCEQEKFGGGWLVIQHRFDGSVNFYRNWTEYKNGFGKIEGEFWIGLERLHKLTKNKNITLMVEIEDYDGNYGYGSYNSFEIGDETEKYALKRLGAHAGSINDSMRTHEGKMFTTRDSDNDRSFGNCAQEEGGAWWYNRCGNTNPNGPFHKQKGQWQKLYWHGHKDGVELKFFRMMIK</sequence>
<dbReference type="GeneID" id="134284232"/>
<dbReference type="PANTHER" id="PTHR19143:SF327">
    <property type="entry name" value="FI21813P1-RELATED"/>
    <property type="match status" value="1"/>
</dbReference>
<dbReference type="Pfam" id="PF00147">
    <property type="entry name" value="Fibrinogen_C"/>
    <property type="match status" value="1"/>
</dbReference>
<dbReference type="PROSITE" id="PS51406">
    <property type="entry name" value="FIBRINOGEN_C_2"/>
    <property type="match status" value="1"/>
</dbReference>
<dbReference type="RefSeq" id="XP_062698894.1">
    <property type="nucleotide sequence ID" value="XM_062842910.1"/>
</dbReference>
<reference evidence="5" key="1">
    <citation type="journal article" date="2015" name="Proc. Natl. Acad. Sci. U.S.A.">
        <title>Genome sequence of the Asian Tiger mosquito, Aedes albopictus, reveals insights into its biology, genetics, and evolution.</title>
        <authorList>
            <person name="Chen X.G."/>
            <person name="Jiang X."/>
            <person name="Gu J."/>
            <person name="Xu M."/>
            <person name="Wu Y."/>
            <person name="Deng Y."/>
            <person name="Zhang C."/>
            <person name="Bonizzoni M."/>
            <person name="Dermauw W."/>
            <person name="Vontas J."/>
            <person name="Armbruster P."/>
            <person name="Huang X."/>
            <person name="Yang Y."/>
            <person name="Zhang H."/>
            <person name="He W."/>
            <person name="Peng H."/>
            <person name="Liu Y."/>
            <person name="Wu K."/>
            <person name="Chen J."/>
            <person name="Lirakis M."/>
            <person name="Topalis P."/>
            <person name="Van Leeuwen T."/>
            <person name="Hall A.B."/>
            <person name="Jiang X."/>
            <person name="Thorpe C."/>
            <person name="Mueller R.L."/>
            <person name="Sun C."/>
            <person name="Waterhouse R.M."/>
            <person name="Yan G."/>
            <person name="Tu Z.J."/>
            <person name="Fang X."/>
            <person name="James A.A."/>
        </authorList>
    </citation>
    <scope>NUCLEOTIDE SEQUENCE [LARGE SCALE GENOMIC DNA]</scope>
    <source>
        <strain evidence="5">Foshan</strain>
    </source>
</reference>
<dbReference type="EnsemblMetazoa" id="AALFPA23_014817.R21503">
    <property type="protein sequence ID" value="AALFPA23_014817.P21503"/>
    <property type="gene ID" value="AALFPA23_014817"/>
</dbReference>
<dbReference type="SUPFAM" id="SSF56496">
    <property type="entry name" value="Fibrinogen C-terminal domain-like"/>
    <property type="match status" value="1"/>
</dbReference>
<dbReference type="SMART" id="SM00186">
    <property type="entry name" value="FBG"/>
    <property type="match status" value="1"/>
</dbReference>
<evidence type="ECO:0000256" key="2">
    <source>
        <dbReference type="SAM" id="SignalP"/>
    </source>
</evidence>
<dbReference type="InterPro" id="IPR036056">
    <property type="entry name" value="Fibrinogen-like_C"/>
</dbReference>
<reference evidence="4" key="2">
    <citation type="submission" date="2025-05" db="UniProtKB">
        <authorList>
            <consortium name="EnsemblMetazoa"/>
        </authorList>
    </citation>
    <scope>IDENTIFICATION</scope>
    <source>
        <strain evidence="4">Foshan</strain>
    </source>
</reference>
<dbReference type="Proteomes" id="UP000069940">
    <property type="component" value="Unassembled WGS sequence"/>
</dbReference>
<dbReference type="Gene3D" id="3.90.215.10">
    <property type="entry name" value="Gamma Fibrinogen, chain A, domain 1"/>
    <property type="match status" value="1"/>
</dbReference>
<dbReference type="CDD" id="cd00087">
    <property type="entry name" value="FReD"/>
    <property type="match status" value="1"/>
</dbReference>
<proteinExistence type="predicted"/>
<feature type="signal peptide" evidence="2">
    <location>
        <begin position="1"/>
        <end position="17"/>
    </location>
</feature>
<feature type="domain" description="Fibrinogen C-terminal" evidence="3">
    <location>
        <begin position="74"/>
        <end position="284"/>
    </location>
</feature>
<feature type="chain" id="PRO_5045901524" description="Fibrinogen C-terminal domain-containing protein" evidence="2">
    <location>
        <begin position="18"/>
        <end position="284"/>
    </location>
</feature>
<dbReference type="InterPro" id="IPR002181">
    <property type="entry name" value="Fibrinogen_a/b/g_C_dom"/>
</dbReference>
<keyword evidence="5" id="KW-1185">Reference proteome</keyword>
<name>A0ABM1Z3Y3_AEDAL</name>
<evidence type="ECO:0000259" key="3">
    <source>
        <dbReference type="PROSITE" id="PS51406"/>
    </source>
</evidence>
<evidence type="ECO:0000256" key="1">
    <source>
        <dbReference type="SAM" id="Coils"/>
    </source>
</evidence>